<dbReference type="InterPro" id="IPR010559">
    <property type="entry name" value="Sig_transdc_His_kin_internal"/>
</dbReference>
<dbReference type="SUPFAM" id="SSF158472">
    <property type="entry name" value="HAMP domain-like"/>
    <property type="match status" value="1"/>
</dbReference>
<dbReference type="InterPro" id="IPR003660">
    <property type="entry name" value="HAMP_dom"/>
</dbReference>
<evidence type="ECO:0000259" key="16">
    <source>
        <dbReference type="PROSITE" id="PS50885"/>
    </source>
</evidence>
<protein>
    <recommendedName>
        <fullName evidence="3">histidine kinase</fullName>
        <ecNumber evidence="3">2.7.13.3</ecNumber>
    </recommendedName>
</protein>
<evidence type="ECO:0000256" key="1">
    <source>
        <dbReference type="ARBA" id="ARBA00000085"/>
    </source>
</evidence>
<keyword evidence="10" id="KW-0067">ATP-binding</keyword>
<dbReference type="Pfam" id="PF02518">
    <property type="entry name" value="HATPase_c"/>
    <property type="match status" value="1"/>
</dbReference>
<dbReference type="PANTHER" id="PTHR34220">
    <property type="entry name" value="SENSOR HISTIDINE KINASE YPDA"/>
    <property type="match status" value="1"/>
</dbReference>
<keyword evidence="13 14" id="KW-0472">Membrane</keyword>
<dbReference type="Proteomes" id="UP001304650">
    <property type="component" value="Chromosome"/>
</dbReference>
<dbReference type="InterPro" id="IPR003594">
    <property type="entry name" value="HATPase_dom"/>
</dbReference>
<dbReference type="RefSeq" id="WP_314799262.1">
    <property type="nucleotide sequence ID" value="NZ_CP130319.1"/>
</dbReference>
<keyword evidence="5" id="KW-0597">Phosphoprotein</keyword>
<dbReference type="PROSITE" id="PS50885">
    <property type="entry name" value="HAMP"/>
    <property type="match status" value="1"/>
</dbReference>
<dbReference type="EMBL" id="CP130319">
    <property type="protein sequence ID" value="WNR44057.1"/>
    <property type="molecule type" value="Genomic_DNA"/>
</dbReference>
<evidence type="ECO:0000256" key="8">
    <source>
        <dbReference type="ARBA" id="ARBA00022741"/>
    </source>
</evidence>
<proteinExistence type="predicted"/>
<evidence type="ECO:0000256" key="5">
    <source>
        <dbReference type="ARBA" id="ARBA00022553"/>
    </source>
</evidence>
<evidence type="ECO:0000256" key="10">
    <source>
        <dbReference type="ARBA" id="ARBA00022840"/>
    </source>
</evidence>
<dbReference type="InterPro" id="IPR005467">
    <property type="entry name" value="His_kinase_dom"/>
</dbReference>
<dbReference type="SUPFAM" id="SSF55874">
    <property type="entry name" value="ATPase domain of HSP90 chaperone/DNA topoisomerase II/histidine kinase"/>
    <property type="match status" value="1"/>
</dbReference>
<evidence type="ECO:0000256" key="12">
    <source>
        <dbReference type="ARBA" id="ARBA00023012"/>
    </source>
</evidence>
<evidence type="ECO:0000313" key="17">
    <source>
        <dbReference type="EMBL" id="WNR44057.1"/>
    </source>
</evidence>
<evidence type="ECO:0000256" key="6">
    <source>
        <dbReference type="ARBA" id="ARBA00022679"/>
    </source>
</evidence>
<dbReference type="PROSITE" id="PS50109">
    <property type="entry name" value="HIS_KIN"/>
    <property type="match status" value="1"/>
</dbReference>
<keyword evidence="4" id="KW-1003">Cell membrane</keyword>
<evidence type="ECO:0000256" key="11">
    <source>
        <dbReference type="ARBA" id="ARBA00022989"/>
    </source>
</evidence>
<keyword evidence="11 14" id="KW-1133">Transmembrane helix</keyword>
<reference evidence="17" key="1">
    <citation type="submission" date="2022-02" db="EMBL/GenBank/DDBJ databases">
        <title>Paenibacillus sp. MBLB1832 Whole Genome Shotgun Sequencing.</title>
        <authorList>
            <person name="Hwang C.Y."/>
            <person name="Cho E.-S."/>
            <person name="Seo M.-J."/>
        </authorList>
    </citation>
    <scope>NUCLEOTIDE SEQUENCE</scope>
    <source>
        <strain evidence="17">MBLB1832</strain>
    </source>
</reference>
<dbReference type="CDD" id="cd06225">
    <property type="entry name" value="HAMP"/>
    <property type="match status" value="1"/>
</dbReference>
<keyword evidence="18" id="KW-1185">Reference proteome</keyword>
<evidence type="ECO:0000256" key="3">
    <source>
        <dbReference type="ARBA" id="ARBA00012438"/>
    </source>
</evidence>
<evidence type="ECO:0000313" key="18">
    <source>
        <dbReference type="Proteomes" id="UP001304650"/>
    </source>
</evidence>
<keyword evidence="7 14" id="KW-0812">Transmembrane</keyword>
<dbReference type="SMART" id="SM00304">
    <property type="entry name" value="HAMP"/>
    <property type="match status" value="1"/>
</dbReference>
<name>A0AA96LLF5_9BACL</name>
<comment type="catalytic activity">
    <reaction evidence="1">
        <text>ATP + protein L-histidine = ADP + protein N-phospho-L-histidine.</text>
        <dbReference type="EC" id="2.7.13.3"/>
    </reaction>
</comment>
<keyword evidence="9 17" id="KW-0418">Kinase</keyword>
<dbReference type="Pfam" id="PF00672">
    <property type="entry name" value="HAMP"/>
    <property type="match status" value="1"/>
</dbReference>
<dbReference type="GO" id="GO:0005886">
    <property type="term" value="C:plasma membrane"/>
    <property type="evidence" value="ECO:0007669"/>
    <property type="project" value="UniProtKB-SubCell"/>
</dbReference>
<dbReference type="Gene3D" id="6.10.340.10">
    <property type="match status" value="1"/>
</dbReference>
<sequence length="590" mass="67203">MRNERWFLPLRAKFIILLVILIMVPFGISGGMTYTKYSADVRQNAITYSQQTVDQIRMNLDRYVKEMERLTLSPLYDTSVLSILSAHGSGGRESSYITSDEDLKMNLYLSSMAFDRSEIESFLVFTEDGALFSTAAPNVRNYWRQTERDWMDIVDRNDGGLTILPAHQVGYYTNGQRDVISMARAIREPYTLRKLGYIKVDLNMDRFLDIFSAVDFGPDSVLTIRDRNGKIFYPIQEPEAARDIGKFVVSATKSDYTKMTVEAQIPVAPLQRQANELSQYTLFVSVVAIIAAILIAILAADRLVKPIRYLQRKMRQVQQGDFNVRAEVTTYDEIGHLTEGFNHMVIDIERLVKEVYETKWRERDAELAALQSQLNPHFMYNTLETINMLAIQEGTQQISGVATNLGRLLRYTVDKRQVRVTLEDELRFVEAYLEIQSLREGHRLRTELHVDTSFSSALVPKLILQPLVENAIEHAMGSDVVTVRVQATVDGDDLLLIVEDNGRGMEETKLQALYKRMTQSKDSNGDTGYGSPRFGGNNHGYALRNLHQRLQLLYGEQYGVSMTSTAGAGARFQLRMPFEWEEQHDTSDAS</sequence>
<feature type="domain" description="Histidine kinase" evidence="15">
    <location>
        <begin position="463"/>
        <end position="580"/>
    </location>
</feature>
<feature type="domain" description="HAMP" evidence="16">
    <location>
        <begin position="301"/>
        <end position="353"/>
    </location>
</feature>
<feature type="transmembrane region" description="Helical" evidence="14">
    <location>
        <begin position="12"/>
        <end position="34"/>
    </location>
</feature>
<evidence type="ECO:0000256" key="14">
    <source>
        <dbReference type="SAM" id="Phobius"/>
    </source>
</evidence>
<dbReference type="InterPro" id="IPR050640">
    <property type="entry name" value="Bact_2-comp_sensor_kinase"/>
</dbReference>
<dbReference type="Gene3D" id="3.30.565.10">
    <property type="entry name" value="Histidine kinase-like ATPase, C-terminal domain"/>
    <property type="match status" value="1"/>
</dbReference>
<gene>
    <name evidence="17" type="ORF">MJB10_23650</name>
</gene>
<evidence type="ECO:0000256" key="13">
    <source>
        <dbReference type="ARBA" id="ARBA00023136"/>
    </source>
</evidence>
<organism evidence="17 18">
    <name type="scientific">Paenibacillus roseopurpureus</name>
    <dbReference type="NCBI Taxonomy" id="2918901"/>
    <lineage>
        <taxon>Bacteria</taxon>
        <taxon>Bacillati</taxon>
        <taxon>Bacillota</taxon>
        <taxon>Bacilli</taxon>
        <taxon>Bacillales</taxon>
        <taxon>Paenibacillaceae</taxon>
        <taxon>Paenibacillus</taxon>
    </lineage>
</organism>
<dbReference type="InterPro" id="IPR036890">
    <property type="entry name" value="HATPase_C_sf"/>
</dbReference>
<dbReference type="GO" id="GO:0000155">
    <property type="term" value="F:phosphorelay sensor kinase activity"/>
    <property type="evidence" value="ECO:0007669"/>
    <property type="project" value="InterPro"/>
</dbReference>
<dbReference type="GO" id="GO:0005524">
    <property type="term" value="F:ATP binding"/>
    <property type="evidence" value="ECO:0007669"/>
    <property type="project" value="UniProtKB-KW"/>
</dbReference>
<evidence type="ECO:0000256" key="9">
    <source>
        <dbReference type="ARBA" id="ARBA00022777"/>
    </source>
</evidence>
<evidence type="ECO:0000256" key="2">
    <source>
        <dbReference type="ARBA" id="ARBA00004651"/>
    </source>
</evidence>
<dbReference type="AlphaFoldDB" id="A0AA96LLF5"/>
<dbReference type="PANTHER" id="PTHR34220:SF11">
    <property type="entry name" value="SENSOR PROTEIN KINASE HPTS"/>
    <property type="match status" value="1"/>
</dbReference>
<evidence type="ECO:0000259" key="15">
    <source>
        <dbReference type="PROSITE" id="PS50109"/>
    </source>
</evidence>
<keyword evidence="6" id="KW-0808">Transferase</keyword>
<dbReference type="KEGG" id="proo:MJB10_23650"/>
<dbReference type="EC" id="2.7.13.3" evidence="3"/>
<keyword evidence="12" id="KW-0902">Two-component regulatory system</keyword>
<feature type="transmembrane region" description="Helical" evidence="14">
    <location>
        <begin position="280"/>
        <end position="304"/>
    </location>
</feature>
<accession>A0AA96LLF5</accession>
<evidence type="ECO:0000256" key="4">
    <source>
        <dbReference type="ARBA" id="ARBA00022475"/>
    </source>
</evidence>
<evidence type="ECO:0000256" key="7">
    <source>
        <dbReference type="ARBA" id="ARBA00022692"/>
    </source>
</evidence>
<keyword evidence="8" id="KW-0547">Nucleotide-binding</keyword>
<dbReference type="Pfam" id="PF06580">
    <property type="entry name" value="His_kinase"/>
    <property type="match status" value="1"/>
</dbReference>
<comment type="subcellular location">
    <subcellularLocation>
        <location evidence="2">Cell membrane</location>
        <topology evidence="2">Multi-pass membrane protein</topology>
    </subcellularLocation>
</comment>